<proteinExistence type="predicted"/>
<dbReference type="EMBL" id="ASHR01000028">
    <property type="protein sequence ID" value="ERG64005.1"/>
    <property type="molecule type" value="Genomic_DNA"/>
</dbReference>
<dbReference type="Proteomes" id="UP000016462">
    <property type="component" value="Unassembled WGS sequence"/>
</dbReference>
<name>U1MTK2_9MICO</name>
<gene>
    <name evidence="1" type="ORF">L332_05985</name>
</gene>
<comment type="caution">
    <text evidence="1">The sequence shown here is derived from an EMBL/GenBank/DDBJ whole genome shotgun (WGS) entry which is preliminary data.</text>
</comment>
<organism evidence="1 2">
    <name type="scientific">Agrococcus pavilionensis RW1</name>
    <dbReference type="NCBI Taxonomy" id="1330458"/>
    <lineage>
        <taxon>Bacteria</taxon>
        <taxon>Bacillati</taxon>
        <taxon>Actinomycetota</taxon>
        <taxon>Actinomycetes</taxon>
        <taxon>Micrococcales</taxon>
        <taxon>Microbacteriaceae</taxon>
        <taxon>Agrococcus</taxon>
    </lineage>
</organism>
<sequence>MPWVALARSSRSPQGGALTAALARASGTMVA</sequence>
<reference evidence="1 2" key="1">
    <citation type="journal article" date="2013" name="Genome Announc.">
        <title>First draft genome sequence from a member of the genus agrococcus, isolated from modern microbialites.</title>
        <authorList>
            <person name="White R.A.III."/>
            <person name="Grassa C.J."/>
            <person name="Suttle C.A."/>
        </authorList>
    </citation>
    <scope>NUCLEOTIDE SEQUENCE [LARGE SCALE GENOMIC DNA]</scope>
    <source>
        <strain evidence="1 2">RW1</strain>
    </source>
</reference>
<keyword evidence="2" id="KW-1185">Reference proteome</keyword>
<evidence type="ECO:0000313" key="2">
    <source>
        <dbReference type="Proteomes" id="UP000016462"/>
    </source>
</evidence>
<accession>U1MTK2</accession>
<evidence type="ECO:0000313" key="1">
    <source>
        <dbReference type="EMBL" id="ERG64005.1"/>
    </source>
</evidence>
<dbReference type="AlphaFoldDB" id="U1MTK2"/>
<protein>
    <submittedName>
        <fullName evidence="1">Uncharacterized protein</fullName>
    </submittedName>
</protein>